<organism evidence="2 3">
    <name type="scientific">Oryzias melastigma</name>
    <name type="common">Marine medaka</name>
    <dbReference type="NCBI Taxonomy" id="30732"/>
    <lineage>
        <taxon>Eukaryota</taxon>
        <taxon>Metazoa</taxon>
        <taxon>Chordata</taxon>
        <taxon>Craniata</taxon>
        <taxon>Vertebrata</taxon>
        <taxon>Euteleostomi</taxon>
        <taxon>Actinopterygii</taxon>
        <taxon>Neopterygii</taxon>
        <taxon>Teleostei</taxon>
        <taxon>Neoteleostei</taxon>
        <taxon>Acanthomorphata</taxon>
        <taxon>Ovalentaria</taxon>
        <taxon>Atherinomorphae</taxon>
        <taxon>Beloniformes</taxon>
        <taxon>Adrianichthyidae</taxon>
        <taxon>Oryziinae</taxon>
        <taxon>Oryzias</taxon>
    </lineage>
</organism>
<proteinExistence type="predicted"/>
<dbReference type="Pfam" id="PF00078">
    <property type="entry name" value="RVT_1"/>
    <property type="match status" value="1"/>
</dbReference>
<evidence type="ECO:0000259" key="1">
    <source>
        <dbReference type="PROSITE" id="PS50878"/>
    </source>
</evidence>
<reference evidence="2" key="1">
    <citation type="submission" date="2025-08" db="UniProtKB">
        <authorList>
            <consortium name="Ensembl"/>
        </authorList>
    </citation>
    <scope>IDENTIFICATION</scope>
</reference>
<dbReference type="Ensembl" id="ENSOMET00000014766.1">
    <property type="protein sequence ID" value="ENSOMEP00000022428.1"/>
    <property type="gene ID" value="ENSOMEG00000001970.1"/>
</dbReference>
<accession>A0A3B3CX90</accession>
<dbReference type="CDD" id="cd01650">
    <property type="entry name" value="RT_nLTR_like"/>
    <property type="match status" value="1"/>
</dbReference>
<evidence type="ECO:0000313" key="2">
    <source>
        <dbReference type="Ensembl" id="ENSOMEP00000022428.1"/>
    </source>
</evidence>
<dbReference type="GeneTree" id="ENSGT01030000234565"/>
<protein>
    <recommendedName>
        <fullName evidence="1">Reverse transcriptase domain-containing protein</fullName>
    </recommendedName>
</protein>
<keyword evidence="3" id="KW-1185">Reference proteome</keyword>
<dbReference type="STRING" id="30732.ENSOMEP00000022428"/>
<dbReference type="AlphaFoldDB" id="A0A3B3CX90"/>
<dbReference type="InterPro" id="IPR043502">
    <property type="entry name" value="DNA/RNA_pol_sf"/>
</dbReference>
<dbReference type="PaxDb" id="30732-ENSOMEP00000022428"/>
<evidence type="ECO:0000313" key="3">
    <source>
        <dbReference type="Proteomes" id="UP000261560"/>
    </source>
</evidence>
<sequence>MLDPNKSSGLDELDPFFFKIAAPVIAGPITNIFNLSLQTAEIPQAWKSALVRPLFKGGDRSDPNCYRPISILPCLAKVLERIVNNQLTHYLKSHNILSPVQSGFRSGYGCTTASLKVLNDITSALDSKLKCSAIFIDLAKAFDSVNHSCLIERLCDVGVSENSLLWFSNYLSERKQCVKSEQFLSHPLHVTTGVPQGSIIGPTLFSIYINNIGDSAGDSLIHLYADDTVLYSVGPSLDIVKKQLQHSFNKIQLSFSRLHLKLNVTKTKIMWFGKKGHLPSPPPSITTLDGTPLEQVTNYKYLGIWLDDTLSFSTHIHHLQSKVKSKIGALYRMRSSLTFSARRTLVQTTILPILDYGDVIYRSASKHLLQKLDPLYHSAIRFITNAPFKTHHCTLYSSVNWTSLFTRRKCHWLLLIYKTLLGLSPPYLRQLLHTSSPVYNTRTSKLLLLKVPKLSSSLGSGSFQYAAARDWNDLQKTLRLDTFISLADFKKYLNEYFKDECFCSSLQ</sequence>
<dbReference type="PROSITE" id="PS50878">
    <property type="entry name" value="RT_POL"/>
    <property type="match status" value="1"/>
</dbReference>
<dbReference type="OMA" id="CSAIFID"/>
<dbReference type="Proteomes" id="UP000261560">
    <property type="component" value="Unplaced"/>
</dbReference>
<name>A0A3B3CX90_ORYME</name>
<dbReference type="SUPFAM" id="SSF56672">
    <property type="entry name" value="DNA/RNA polymerases"/>
    <property type="match status" value="1"/>
</dbReference>
<reference evidence="2" key="2">
    <citation type="submission" date="2025-09" db="UniProtKB">
        <authorList>
            <consortium name="Ensembl"/>
        </authorList>
    </citation>
    <scope>IDENTIFICATION</scope>
</reference>
<dbReference type="PANTHER" id="PTHR33332">
    <property type="entry name" value="REVERSE TRANSCRIPTASE DOMAIN-CONTAINING PROTEIN"/>
    <property type="match status" value="1"/>
</dbReference>
<dbReference type="InterPro" id="IPR000477">
    <property type="entry name" value="RT_dom"/>
</dbReference>
<feature type="domain" description="Reverse transcriptase" evidence="1">
    <location>
        <begin position="35"/>
        <end position="306"/>
    </location>
</feature>